<dbReference type="InterPro" id="IPR041657">
    <property type="entry name" value="HTH_17"/>
</dbReference>
<evidence type="ECO:0000313" key="5">
    <source>
        <dbReference type="Proteomes" id="UP000186883"/>
    </source>
</evidence>
<dbReference type="Pfam" id="PF12728">
    <property type="entry name" value="HTH_17"/>
    <property type="match status" value="1"/>
</dbReference>
<reference evidence="3 5" key="2">
    <citation type="submission" date="2016-11" db="EMBL/GenBank/DDBJ databases">
        <title>Genome sequencing of Amycolatopsis regifaucium.</title>
        <authorList>
            <person name="Mayilraj S."/>
            <person name="Kaur N."/>
        </authorList>
    </citation>
    <scope>NUCLEOTIDE SEQUENCE [LARGE SCALE GENOMIC DNA]</scope>
    <source>
        <strain evidence="3 5">GY080</strain>
    </source>
</reference>
<comment type="caution">
    <text evidence="2">The sequence shown here is derived from an EMBL/GenBank/DDBJ whole genome shotgun (WGS) entry which is preliminary data.</text>
</comment>
<evidence type="ECO:0000313" key="2">
    <source>
        <dbReference type="EMBL" id="KZB81880.1"/>
    </source>
</evidence>
<proteinExistence type="predicted"/>
<protein>
    <submittedName>
        <fullName evidence="3">DNA-binding protein</fullName>
    </submittedName>
    <submittedName>
        <fullName evidence="2">Excisionase</fullName>
    </submittedName>
</protein>
<evidence type="ECO:0000313" key="3">
    <source>
        <dbReference type="EMBL" id="OKA06050.1"/>
    </source>
</evidence>
<dbReference type="InterPro" id="IPR009061">
    <property type="entry name" value="DNA-bd_dom_put_sf"/>
</dbReference>
<dbReference type="EMBL" id="LQCI01000034">
    <property type="protein sequence ID" value="KZB81880.1"/>
    <property type="molecule type" value="Genomic_DNA"/>
</dbReference>
<dbReference type="OrthoDB" id="1853825at2"/>
<dbReference type="NCBIfam" id="TIGR01764">
    <property type="entry name" value="excise"/>
    <property type="match status" value="1"/>
</dbReference>
<feature type="domain" description="Helix-turn-helix" evidence="1">
    <location>
        <begin position="17"/>
        <end position="65"/>
    </location>
</feature>
<dbReference type="SUPFAM" id="SSF46955">
    <property type="entry name" value="Putative DNA-binding domain"/>
    <property type="match status" value="1"/>
</dbReference>
<dbReference type="Proteomes" id="UP000186883">
    <property type="component" value="Unassembled WGS sequence"/>
</dbReference>
<sequence>MPPNKKDDLPSVGQVQFLTVAEVATLMRVSKMTVYRLVHSGELPAVRVGKSFRVPEKAVHEYLQGAYFDVG</sequence>
<evidence type="ECO:0000313" key="4">
    <source>
        <dbReference type="Proteomes" id="UP000076321"/>
    </source>
</evidence>
<dbReference type="AlphaFoldDB" id="A0A154MC81"/>
<dbReference type="RefSeq" id="WP_016330918.1">
    <property type="nucleotide sequence ID" value="NZ_FOPQ01000001.1"/>
</dbReference>
<keyword evidence="5" id="KW-1185">Reference proteome</keyword>
<keyword evidence="3" id="KW-0238">DNA-binding</keyword>
<accession>A0A154MC81</accession>
<dbReference type="Proteomes" id="UP000076321">
    <property type="component" value="Unassembled WGS sequence"/>
</dbReference>
<name>A0A154MC81_9PSEU</name>
<organism evidence="2 4">
    <name type="scientific">Amycolatopsis regifaucium</name>
    <dbReference type="NCBI Taxonomy" id="546365"/>
    <lineage>
        <taxon>Bacteria</taxon>
        <taxon>Bacillati</taxon>
        <taxon>Actinomycetota</taxon>
        <taxon>Actinomycetes</taxon>
        <taxon>Pseudonocardiales</taxon>
        <taxon>Pseudonocardiaceae</taxon>
        <taxon>Amycolatopsis</taxon>
    </lineage>
</organism>
<gene>
    <name evidence="3" type="ORF">ATP06_0223080</name>
    <name evidence="2" type="ORF">AVL48_07920</name>
</gene>
<evidence type="ECO:0000259" key="1">
    <source>
        <dbReference type="Pfam" id="PF12728"/>
    </source>
</evidence>
<reference evidence="2 4" key="1">
    <citation type="submission" date="2015-12" db="EMBL/GenBank/DDBJ databases">
        <title>Amycolatopsis regifaucium genome sequencing and assembly.</title>
        <authorList>
            <person name="Mayilraj S."/>
        </authorList>
    </citation>
    <scope>NUCLEOTIDE SEQUENCE [LARGE SCALE GENOMIC DNA]</scope>
    <source>
        <strain evidence="2 4">GY080</strain>
    </source>
</reference>
<dbReference type="GO" id="GO:0003677">
    <property type="term" value="F:DNA binding"/>
    <property type="evidence" value="ECO:0007669"/>
    <property type="project" value="UniProtKB-KW"/>
</dbReference>
<dbReference type="InterPro" id="IPR010093">
    <property type="entry name" value="SinI_DNA-bd"/>
</dbReference>
<dbReference type="EMBL" id="LOBU02000015">
    <property type="protein sequence ID" value="OKA06050.1"/>
    <property type="molecule type" value="Genomic_DNA"/>
</dbReference>